<dbReference type="Pfam" id="PF02401">
    <property type="entry name" value="LYTB"/>
    <property type="match status" value="1"/>
</dbReference>
<dbReference type="Gene3D" id="3.40.50.11270">
    <property type="match status" value="1"/>
</dbReference>
<keyword evidence="6 9" id="KW-0408">Iron</keyword>
<evidence type="ECO:0000256" key="8">
    <source>
        <dbReference type="ARBA" id="ARBA00023136"/>
    </source>
</evidence>
<dbReference type="AlphaFoldDB" id="A0A932MQ71"/>
<feature type="binding site" evidence="9">
    <location>
        <position position="219"/>
    </location>
    <ligand>
        <name>dimethylallyl diphosphate</name>
        <dbReference type="ChEBI" id="CHEBI:57623"/>
    </ligand>
</feature>
<keyword evidence="9" id="KW-0414">Isoprene biosynthesis</keyword>
<comment type="catalytic activity">
    <reaction evidence="9">
        <text>isopentenyl diphosphate + 2 oxidized [2Fe-2S]-[ferredoxin] + H2O = (2E)-4-hydroxy-3-methylbut-2-enyl diphosphate + 2 reduced [2Fe-2S]-[ferredoxin] + 2 H(+)</text>
        <dbReference type="Rhea" id="RHEA:24488"/>
        <dbReference type="Rhea" id="RHEA-COMP:10000"/>
        <dbReference type="Rhea" id="RHEA-COMP:10001"/>
        <dbReference type="ChEBI" id="CHEBI:15377"/>
        <dbReference type="ChEBI" id="CHEBI:15378"/>
        <dbReference type="ChEBI" id="CHEBI:33737"/>
        <dbReference type="ChEBI" id="CHEBI:33738"/>
        <dbReference type="ChEBI" id="CHEBI:128753"/>
        <dbReference type="ChEBI" id="CHEBI:128769"/>
        <dbReference type="EC" id="1.17.7.4"/>
    </reaction>
</comment>
<feature type="binding site" evidence="9">
    <location>
        <position position="72"/>
    </location>
    <ligand>
        <name>isopentenyl diphosphate</name>
        <dbReference type="ChEBI" id="CHEBI:128769"/>
    </ligand>
</feature>
<dbReference type="GO" id="GO:0050992">
    <property type="term" value="P:dimethylallyl diphosphate biosynthetic process"/>
    <property type="evidence" value="ECO:0007669"/>
    <property type="project" value="UniProtKB-UniRule"/>
</dbReference>
<comment type="pathway">
    <text evidence="9">Isoprenoid biosynthesis; dimethylallyl diphosphate biosynthesis; dimethylallyl diphosphate from (2E)-4-hydroxy-3-methylbutenyl diphosphate: step 1/1.</text>
</comment>
<evidence type="ECO:0000256" key="10">
    <source>
        <dbReference type="SAM" id="Phobius"/>
    </source>
</evidence>
<feature type="binding site" evidence="9">
    <location>
        <position position="122"/>
    </location>
    <ligand>
        <name>isopentenyl diphosphate</name>
        <dbReference type="ChEBI" id="CHEBI:128769"/>
    </ligand>
</feature>
<dbReference type="HAMAP" id="MF_00191">
    <property type="entry name" value="IspH"/>
    <property type="match status" value="1"/>
</dbReference>
<evidence type="ECO:0000313" key="12">
    <source>
        <dbReference type="Proteomes" id="UP000782312"/>
    </source>
</evidence>
<organism evidence="11 12">
    <name type="scientific">Tectimicrobiota bacterium</name>
    <dbReference type="NCBI Taxonomy" id="2528274"/>
    <lineage>
        <taxon>Bacteria</taxon>
        <taxon>Pseudomonadati</taxon>
        <taxon>Nitrospinota/Tectimicrobiota group</taxon>
        <taxon>Candidatus Tectimicrobiota</taxon>
    </lineage>
</organism>
<gene>
    <name evidence="9 11" type="primary">ispH</name>
    <name evidence="11" type="ORF">HYZ11_18620</name>
</gene>
<feature type="binding site" evidence="9">
    <location>
        <position position="219"/>
    </location>
    <ligand>
        <name>isopentenyl diphosphate</name>
        <dbReference type="ChEBI" id="CHEBI:128769"/>
    </ligand>
</feature>
<keyword evidence="3 10" id="KW-0812">Transmembrane</keyword>
<keyword evidence="7 9" id="KW-0411">Iron-sulfur</keyword>
<feature type="binding site" evidence="9">
    <location>
        <position position="189"/>
    </location>
    <ligand>
        <name>[4Fe-4S] cluster</name>
        <dbReference type="ChEBI" id="CHEBI:49883"/>
    </ligand>
</feature>
<accession>A0A932MQ71</accession>
<comment type="caution">
    <text evidence="11">The sequence shown here is derived from an EMBL/GenBank/DDBJ whole genome shotgun (WGS) entry which is preliminary data.</text>
</comment>
<dbReference type="InterPro" id="IPR003451">
    <property type="entry name" value="LytB/IspH"/>
</dbReference>
<keyword evidence="5 10" id="KW-1133">Transmembrane helix</keyword>
<feature type="binding site" evidence="9">
    <location>
        <position position="261"/>
    </location>
    <ligand>
        <name>(2E)-4-hydroxy-3-methylbut-2-enyl diphosphate</name>
        <dbReference type="ChEBI" id="CHEBI:128753"/>
    </ligand>
</feature>
<dbReference type="Proteomes" id="UP000782312">
    <property type="component" value="Unassembled WGS sequence"/>
</dbReference>
<feature type="transmembrane region" description="Helical" evidence="10">
    <location>
        <begin position="364"/>
        <end position="382"/>
    </location>
</feature>
<dbReference type="EMBL" id="JACPUR010000041">
    <property type="protein sequence ID" value="MBI3129628.1"/>
    <property type="molecule type" value="Genomic_DNA"/>
</dbReference>
<feature type="transmembrane region" description="Helical" evidence="10">
    <location>
        <begin position="425"/>
        <end position="443"/>
    </location>
</feature>
<keyword evidence="9 11" id="KW-0560">Oxidoreductase</keyword>
<dbReference type="NCBIfam" id="TIGR00216">
    <property type="entry name" value="ispH_lytB"/>
    <property type="match status" value="1"/>
</dbReference>
<feature type="transmembrane region" description="Helical" evidence="10">
    <location>
        <begin position="449"/>
        <end position="468"/>
    </location>
</feature>
<dbReference type="GO" id="GO:0051745">
    <property type="term" value="F:4-hydroxy-3-methylbut-2-enyl diphosphate reductase activity"/>
    <property type="evidence" value="ECO:0007669"/>
    <property type="project" value="UniProtKB-UniRule"/>
</dbReference>
<dbReference type="GO" id="GO:0016114">
    <property type="term" value="P:terpenoid biosynthetic process"/>
    <property type="evidence" value="ECO:0007669"/>
    <property type="project" value="UniProtKB-UniRule"/>
</dbReference>
<sequence length="571" mass="60381">MKLAKTAGFCWGVERALDIALDTANEASGPVFTHGPLIHNPQTVELLKEKNVHVSDPAGTPGSGGLLVIRAHGISPQVRERLRGSGAAIRDATCPLVAKVHGIIRKHSRQGAFTVIIGERGHPEVEGHTGYAEAGSRLVTCLEDVEELPPFGGEVVVVAQTTINMGEWGHVVDAIQAKYPQAQMFNTICDATEVRQEEVRKLAPDVDLMVVVGGRNSGNTNRLAEVAREAGAEAVLIETEAEIDPGFIQRFKRIGVTAGASTPDWMIRRVVNRIEAIPDPRASLRDRLSQGLKVLSRANVLLMLTAGLGAVAAQALGGFPRSGALVAVAALYLFCLHTLNRCTSYEADRYNEPNRSMFYERHRGLLIGASALAGAAALGLAAWVSPPAAALLAAGLVLGLFFSLRLEPRALKMGRVLNFPASKTMVVTAGWTVTLALLPAAAFPDRAGPGAAVAALFVFGLVLFRAGLVELRDIQGDRIVGKRTLPIVLGKEQTEAFLGAVCAALAVLLWAGAANGHVAAPVGWAMLAPVAYSGLSLWLFKRRILGHGGLTEAAVDLHLVLAGLLALAIAW</sequence>
<feature type="binding site" evidence="9">
    <location>
        <position position="217"/>
    </location>
    <ligand>
        <name>(2E)-4-hydroxy-3-methylbut-2-enyl diphosphate</name>
        <dbReference type="ChEBI" id="CHEBI:128753"/>
    </ligand>
</feature>
<feature type="transmembrane region" description="Helical" evidence="10">
    <location>
        <begin position="552"/>
        <end position="570"/>
    </location>
</feature>
<comment type="similarity">
    <text evidence="9">Belongs to the IspH family.</text>
</comment>
<keyword evidence="4 9" id="KW-0479">Metal-binding</keyword>
<evidence type="ECO:0000256" key="9">
    <source>
        <dbReference type="HAMAP-Rule" id="MF_00191"/>
    </source>
</evidence>
<dbReference type="PANTHER" id="PTHR30426">
    <property type="entry name" value="4-HYDROXY-3-METHYLBUT-2-ENYL DIPHOSPHATE REDUCTASE"/>
    <property type="match status" value="1"/>
</dbReference>
<feature type="binding site" evidence="9">
    <location>
        <position position="217"/>
    </location>
    <ligand>
        <name>isopentenyl diphosphate</name>
        <dbReference type="ChEBI" id="CHEBI:128769"/>
    </ligand>
</feature>
<protein>
    <recommendedName>
        <fullName evidence="9">4-hydroxy-3-methylbut-2-enyl diphosphate reductase</fullName>
        <shortName evidence="9">HMBPP reductase</shortName>
        <ecNumber evidence="9">1.17.7.4</ecNumber>
    </recommendedName>
</protein>
<feature type="binding site" evidence="9">
    <location>
        <position position="122"/>
    </location>
    <ligand>
        <name>(2E)-4-hydroxy-3-methylbut-2-enyl diphosphate</name>
        <dbReference type="ChEBI" id="CHEBI:128753"/>
    </ligand>
</feature>
<feature type="binding site" evidence="9">
    <location>
        <position position="10"/>
    </location>
    <ligand>
        <name>[4Fe-4S] cluster</name>
        <dbReference type="ChEBI" id="CHEBI:49883"/>
    </ligand>
</feature>
<keyword evidence="8 10" id="KW-0472">Membrane</keyword>
<evidence type="ECO:0000256" key="6">
    <source>
        <dbReference type="ARBA" id="ARBA00023004"/>
    </source>
</evidence>
<evidence type="ECO:0000256" key="5">
    <source>
        <dbReference type="ARBA" id="ARBA00022989"/>
    </source>
</evidence>
<comment type="subcellular location">
    <subcellularLocation>
        <location evidence="1">Membrane</location>
        <topology evidence="1">Multi-pass membrane protein</topology>
    </subcellularLocation>
</comment>
<feature type="binding site" evidence="9">
    <location>
        <position position="39"/>
    </location>
    <ligand>
        <name>isopentenyl diphosphate</name>
        <dbReference type="ChEBI" id="CHEBI:128769"/>
    </ligand>
</feature>
<keyword evidence="2 9" id="KW-0004">4Fe-4S</keyword>
<dbReference type="GO" id="GO:0016020">
    <property type="term" value="C:membrane"/>
    <property type="evidence" value="ECO:0007669"/>
    <property type="project" value="UniProtKB-SubCell"/>
</dbReference>
<feature type="binding site" evidence="9">
    <location>
        <position position="219"/>
    </location>
    <ligand>
        <name>(2E)-4-hydroxy-3-methylbut-2-enyl diphosphate</name>
        <dbReference type="ChEBI" id="CHEBI:128753"/>
    </ligand>
</feature>
<feature type="binding site" evidence="9">
    <location>
        <position position="161"/>
    </location>
    <ligand>
        <name>(2E)-4-hydroxy-3-methylbut-2-enyl diphosphate</name>
        <dbReference type="ChEBI" id="CHEBI:128753"/>
    </ligand>
</feature>
<comment type="pathway">
    <text evidence="9">Isoprenoid biosynthesis; isopentenyl diphosphate biosynthesis via DXP pathway; isopentenyl diphosphate from 1-deoxy-D-xylulose 5-phosphate: step 6/6.</text>
</comment>
<feature type="binding site" evidence="9">
    <location>
        <position position="122"/>
    </location>
    <ligand>
        <name>dimethylallyl diphosphate</name>
        <dbReference type="ChEBI" id="CHEBI:57623"/>
    </ligand>
</feature>
<dbReference type="Pfam" id="PF01040">
    <property type="entry name" value="UbiA"/>
    <property type="match status" value="1"/>
</dbReference>
<dbReference type="CDD" id="cd13944">
    <property type="entry name" value="lytB_ispH"/>
    <property type="match status" value="1"/>
</dbReference>
<feature type="transmembrane region" description="Helical" evidence="10">
    <location>
        <begin position="519"/>
        <end position="540"/>
    </location>
</feature>
<feature type="binding site" evidence="9">
    <location>
        <position position="39"/>
    </location>
    <ligand>
        <name>dimethylallyl diphosphate</name>
        <dbReference type="ChEBI" id="CHEBI:57623"/>
    </ligand>
</feature>
<dbReference type="InterPro" id="IPR000537">
    <property type="entry name" value="UbiA_prenyltransferase"/>
</dbReference>
<evidence type="ECO:0000256" key="4">
    <source>
        <dbReference type="ARBA" id="ARBA00022723"/>
    </source>
</evidence>
<comment type="caution">
    <text evidence="9">Lacks conserved residue(s) required for the propagation of feature annotation.</text>
</comment>
<comment type="cofactor">
    <cofactor evidence="9">
        <name>[4Fe-4S] cluster</name>
        <dbReference type="ChEBI" id="CHEBI:49883"/>
    </cofactor>
    <text evidence="9">Binds 1 [4Fe-4S] cluster per subunit.</text>
</comment>
<comment type="function">
    <text evidence="9">Catalyzes the conversion of 1-hydroxy-2-methyl-2-(E)-butenyl 4-diphosphate (HMBPP) into a mixture of isopentenyl diphosphate (IPP) and dimethylallyl diphosphate (DMAPP). Acts in the terminal step of the DOXP/MEP pathway for isoprenoid precursor biosynthesis.</text>
</comment>
<comment type="catalytic activity">
    <reaction evidence="9">
        <text>dimethylallyl diphosphate + 2 oxidized [2Fe-2S]-[ferredoxin] + H2O = (2E)-4-hydroxy-3-methylbut-2-enyl diphosphate + 2 reduced [2Fe-2S]-[ferredoxin] + 2 H(+)</text>
        <dbReference type="Rhea" id="RHEA:24825"/>
        <dbReference type="Rhea" id="RHEA-COMP:10000"/>
        <dbReference type="Rhea" id="RHEA-COMP:10001"/>
        <dbReference type="ChEBI" id="CHEBI:15377"/>
        <dbReference type="ChEBI" id="CHEBI:15378"/>
        <dbReference type="ChEBI" id="CHEBI:33737"/>
        <dbReference type="ChEBI" id="CHEBI:33738"/>
        <dbReference type="ChEBI" id="CHEBI:57623"/>
        <dbReference type="ChEBI" id="CHEBI:128753"/>
        <dbReference type="EC" id="1.17.7.4"/>
    </reaction>
</comment>
<feature type="transmembrane region" description="Helical" evidence="10">
    <location>
        <begin position="496"/>
        <end position="513"/>
    </location>
</feature>
<dbReference type="GO" id="GO:0016765">
    <property type="term" value="F:transferase activity, transferring alkyl or aryl (other than methyl) groups"/>
    <property type="evidence" value="ECO:0007669"/>
    <property type="project" value="InterPro"/>
</dbReference>
<evidence type="ECO:0000256" key="1">
    <source>
        <dbReference type="ARBA" id="ARBA00004141"/>
    </source>
</evidence>
<evidence type="ECO:0000256" key="7">
    <source>
        <dbReference type="ARBA" id="ARBA00023014"/>
    </source>
</evidence>
<dbReference type="Gene3D" id="3.40.1010.20">
    <property type="entry name" value="4-hydroxy-3-methylbut-2-enyl diphosphate reductase, catalytic domain"/>
    <property type="match status" value="2"/>
</dbReference>
<evidence type="ECO:0000313" key="11">
    <source>
        <dbReference type="EMBL" id="MBI3129628.1"/>
    </source>
</evidence>
<dbReference type="GO" id="GO:0019288">
    <property type="term" value="P:isopentenyl diphosphate biosynthetic process, methylerythritol 4-phosphate pathway"/>
    <property type="evidence" value="ECO:0007669"/>
    <property type="project" value="UniProtKB-UniRule"/>
</dbReference>
<feature type="binding site" evidence="9">
    <location>
        <position position="72"/>
    </location>
    <ligand>
        <name>(2E)-4-hydroxy-3-methylbut-2-enyl diphosphate</name>
        <dbReference type="ChEBI" id="CHEBI:128753"/>
    </ligand>
</feature>
<feature type="binding site" evidence="9">
    <location>
        <position position="261"/>
    </location>
    <ligand>
        <name>dimethylallyl diphosphate</name>
        <dbReference type="ChEBI" id="CHEBI:57623"/>
    </ligand>
</feature>
<evidence type="ECO:0000256" key="3">
    <source>
        <dbReference type="ARBA" id="ARBA00022692"/>
    </source>
</evidence>
<proteinExistence type="inferred from homology"/>
<feature type="binding site" evidence="9">
    <location>
        <position position="217"/>
    </location>
    <ligand>
        <name>dimethylallyl diphosphate</name>
        <dbReference type="ChEBI" id="CHEBI:57623"/>
    </ligand>
</feature>
<feature type="binding site" evidence="9">
    <location>
        <position position="39"/>
    </location>
    <ligand>
        <name>(2E)-4-hydroxy-3-methylbut-2-enyl diphosphate</name>
        <dbReference type="ChEBI" id="CHEBI:128753"/>
    </ligand>
</feature>
<dbReference type="EC" id="1.17.7.4" evidence="9"/>
<feature type="binding site" evidence="9">
    <location>
        <position position="94"/>
    </location>
    <ligand>
        <name>[4Fe-4S] cluster</name>
        <dbReference type="ChEBI" id="CHEBI:49883"/>
    </ligand>
</feature>
<feature type="active site" description="Proton donor" evidence="9">
    <location>
        <position position="124"/>
    </location>
</feature>
<feature type="binding site" evidence="9">
    <location>
        <position position="72"/>
    </location>
    <ligand>
        <name>dimethylallyl diphosphate</name>
        <dbReference type="ChEBI" id="CHEBI:57623"/>
    </ligand>
</feature>
<dbReference type="PANTHER" id="PTHR30426:SF0">
    <property type="entry name" value="4-HYDROXY-3-METHYLBUT-2-ENYL DIPHOSPHATE REDUCTASE"/>
    <property type="match status" value="1"/>
</dbReference>
<feature type="transmembrane region" description="Helical" evidence="10">
    <location>
        <begin position="322"/>
        <end position="343"/>
    </location>
</feature>
<feature type="binding site" evidence="9">
    <location>
        <position position="261"/>
    </location>
    <ligand>
        <name>isopentenyl diphosphate</name>
        <dbReference type="ChEBI" id="CHEBI:128769"/>
    </ligand>
</feature>
<reference evidence="11" key="1">
    <citation type="submission" date="2020-07" db="EMBL/GenBank/DDBJ databases">
        <title>Huge and variable diversity of episymbiotic CPR bacteria and DPANN archaea in groundwater ecosystems.</title>
        <authorList>
            <person name="He C.Y."/>
            <person name="Keren R."/>
            <person name="Whittaker M."/>
            <person name="Farag I.F."/>
            <person name="Doudna J."/>
            <person name="Cate J.H.D."/>
            <person name="Banfield J.F."/>
        </authorList>
    </citation>
    <scope>NUCLEOTIDE SEQUENCE</scope>
    <source>
        <strain evidence="11">NC_groundwater_763_Ag_S-0.2um_68_21</strain>
    </source>
</reference>
<feature type="transmembrane region" description="Helical" evidence="10">
    <location>
        <begin position="388"/>
        <end position="404"/>
    </location>
</feature>
<name>A0A932MQ71_UNCTE</name>
<feature type="transmembrane region" description="Helical" evidence="10">
    <location>
        <begin position="294"/>
        <end position="316"/>
    </location>
</feature>
<dbReference type="GO" id="GO:0046872">
    <property type="term" value="F:metal ion binding"/>
    <property type="evidence" value="ECO:0007669"/>
    <property type="project" value="UniProtKB-KW"/>
</dbReference>
<evidence type="ECO:0000256" key="2">
    <source>
        <dbReference type="ARBA" id="ARBA00022485"/>
    </source>
</evidence>
<dbReference type="GO" id="GO:0051539">
    <property type="term" value="F:4 iron, 4 sulfur cluster binding"/>
    <property type="evidence" value="ECO:0007669"/>
    <property type="project" value="UniProtKB-UniRule"/>
</dbReference>